<proteinExistence type="predicted"/>
<accession>A4WYL4</accession>
<keyword evidence="1" id="KW-0614">Plasmid</keyword>
<dbReference type="HOGENOM" id="CLU_105864_0_0_5"/>
<reference evidence="1" key="1">
    <citation type="submission" date="2007-04" db="EMBL/GenBank/DDBJ databases">
        <title>Complete sequence of plasmid pRSPA01 of Rhodobacter sphaeroides ATCC 17025.</title>
        <authorList>
            <consortium name="US DOE Joint Genome Institute"/>
            <person name="Copeland A."/>
            <person name="Lucas S."/>
            <person name="Lapidus A."/>
            <person name="Barry K."/>
            <person name="Detter J.C."/>
            <person name="Glavina del Rio T."/>
            <person name="Hammon N."/>
            <person name="Israni S."/>
            <person name="Dalin E."/>
            <person name="Tice H."/>
            <person name="Pitluck S."/>
            <person name="Chertkov O."/>
            <person name="Brettin T."/>
            <person name="Bruce D."/>
            <person name="Han C."/>
            <person name="Schmutz J."/>
            <person name="Larimer F."/>
            <person name="Land M."/>
            <person name="Hauser L."/>
            <person name="Kyrpides N."/>
            <person name="Kim E."/>
            <person name="Richardson P."/>
            <person name="Mackenzie C."/>
            <person name="Choudhary M."/>
            <person name="Donohue T.J."/>
            <person name="Kaplan S."/>
        </authorList>
    </citation>
    <scope>NUCLEOTIDE SEQUENCE [LARGE SCALE GENOMIC DNA]</scope>
    <source>
        <strain evidence="1">ATCC 17025</strain>
        <plasmid evidence="1">pRSPA01</plasmid>
    </source>
</reference>
<evidence type="ECO:0008006" key="2">
    <source>
        <dbReference type="Google" id="ProtNLM"/>
    </source>
</evidence>
<dbReference type="EMBL" id="CP000662">
    <property type="protein sequence ID" value="ABP72478.1"/>
    <property type="molecule type" value="Genomic_DNA"/>
</dbReference>
<protein>
    <recommendedName>
        <fullName evidence="2">Host attachment protein</fullName>
    </recommendedName>
</protein>
<organism evidence="1">
    <name type="scientific">Cereibacter sphaeroides (strain ATCC 17025 / ATH 2.4.3)</name>
    <name type="common">Rhodobacter sphaeroides</name>
    <dbReference type="NCBI Taxonomy" id="349102"/>
    <lineage>
        <taxon>Bacteria</taxon>
        <taxon>Pseudomonadati</taxon>
        <taxon>Pseudomonadota</taxon>
        <taxon>Alphaproteobacteria</taxon>
        <taxon>Rhodobacterales</taxon>
        <taxon>Paracoccaceae</taxon>
        <taxon>Cereibacter</taxon>
    </lineage>
</organism>
<gene>
    <name evidence="1" type="ordered locus">Rsph17025_3609</name>
</gene>
<dbReference type="KEGG" id="rsq:Rsph17025_3609"/>
<dbReference type="AlphaFoldDB" id="A4WYL4"/>
<dbReference type="InterPro" id="IPR019291">
    <property type="entry name" value="Host_attachment_protein"/>
</dbReference>
<name>A4WYL4_CERS5</name>
<evidence type="ECO:0000313" key="1">
    <source>
        <dbReference type="EMBL" id="ABP72478.1"/>
    </source>
</evidence>
<geneLocation type="plasmid" evidence="1">
    <name>pRSPA01</name>
</geneLocation>
<dbReference type="BioCyc" id="RSPH349102:G1G8M-3713-MONOMER"/>
<dbReference type="Pfam" id="PF10116">
    <property type="entry name" value="Host_attach"/>
    <property type="match status" value="1"/>
</dbReference>
<sequence length="153" mass="17378">MMVREEDTWALVLDSTRARILRGLPRRGPPPTAELVLKCESHKLRDLMSDKPGRSFASFGGGRRSAMEYGSDPLMEDERTFLREVVAVLETHRRAGEVHQLVIFAEPHSLGLMRTMLPPALRRLVRCEMPLNLIHVSAHELPQVILGYLGRKM</sequence>